<accession>A0ABM0JER6</accession>
<dbReference type="GeneID" id="101847473"/>
<dbReference type="SUPFAM" id="SSF57625">
    <property type="entry name" value="Invertebrate chitin-binding proteins"/>
    <property type="match status" value="2"/>
</dbReference>
<dbReference type="Pfam" id="PF01607">
    <property type="entry name" value="CBM_14"/>
    <property type="match status" value="1"/>
</dbReference>
<dbReference type="PROSITE" id="PS50940">
    <property type="entry name" value="CHIT_BIND_II"/>
    <property type="match status" value="2"/>
</dbReference>
<dbReference type="RefSeq" id="XP_005092056.2">
    <property type="nucleotide sequence ID" value="XM_005091999.3"/>
</dbReference>
<proteinExistence type="predicted"/>
<evidence type="ECO:0000313" key="3">
    <source>
        <dbReference type="Proteomes" id="UP000694888"/>
    </source>
</evidence>
<reference evidence="4" key="1">
    <citation type="submission" date="2025-08" db="UniProtKB">
        <authorList>
            <consortium name="RefSeq"/>
        </authorList>
    </citation>
    <scope>IDENTIFICATION</scope>
</reference>
<keyword evidence="1" id="KW-0732">Signal</keyword>
<evidence type="ECO:0000256" key="1">
    <source>
        <dbReference type="SAM" id="SignalP"/>
    </source>
</evidence>
<evidence type="ECO:0000259" key="2">
    <source>
        <dbReference type="PROSITE" id="PS50940"/>
    </source>
</evidence>
<dbReference type="InterPro" id="IPR036508">
    <property type="entry name" value="Chitin-bd_dom_sf"/>
</dbReference>
<dbReference type="Proteomes" id="UP000694888">
    <property type="component" value="Unplaced"/>
</dbReference>
<sequence>MACSLYVIAFVGLLAFTAAEDYSQYNPECVNGENTYMVPFPDLDDCVQKRYIMCFNERAVDLHQCADDLVFNSKLQYCDWATDDDKKKMASCTTVKKTVEVECKVSVFFTKANTTTCRSYQQCDNGRLLTQFCPRGFYYIEGYPQLCMFSVSQSLAKYRDQFDRCVAMDSWSKYPVASTTPGPQ</sequence>
<feature type="signal peptide" evidence="1">
    <location>
        <begin position="1"/>
        <end position="19"/>
    </location>
</feature>
<protein>
    <submittedName>
        <fullName evidence="4">Uncharacterized protein LOC101847473</fullName>
    </submittedName>
</protein>
<organism evidence="3 4">
    <name type="scientific">Aplysia californica</name>
    <name type="common">California sea hare</name>
    <dbReference type="NCBI Taxonomy" id="6500"/>
    <lineage>
        <taxon>Eukaryota</taxon>
        <taxon>Metazoa</taxon>
        <taxon>Spiralia</taxon>
        <taxon>Lophotrochozoa</taxon>
        <taxon>Mollusca</taxon>
        <taxon>Gastropoda</taxon>
        <taxon>Heterobranchia</taxon>
        <taxon>Euthyneura</taxon>
        <taxon>Tectipleura</taxon>
        <taxon>Aplysiida</taxon>
        <taxon>Aplysioidea</taxon>
        <taxon>Aplysiidae</taxon>
        <taxon>Aplysia</taxon>
    </lineage>
</organism>
<feature type="domain" description="Chitin-binding type-2" evidence="2">
    <location>
        <begin position="26"/>
        <end position="94"/>
    </location>
</feature>
<feature type="chain" id="PRO_5045939816" evidence="1">
    <location>
        <begin position="20"/>
        <end position="184"/>
    </location>
</feature>
<keyword evidence="3" id="KW-1185">Reference proteome</keyword>
<evidence type="ECO:0000313" key="4">
    <source>
        <dbReference type="RefSeq" id="XP_005092056.2"/>
    </source>
</evidence>
<gene>
    <name evidence="4" type="primary">LOC101847473</name>
</gene>
<feature type="domain" description="Chitin-binding type-2" evidence="2">
    <location>
        <begin position="100"/>
        <end position="167"/>
    </location>
</feature>
<dbReference type="SMART" id="SM00494">
    <property type="entry name" value="ChtBD2"/>
    <property type="match status" value="2"/>
</dbReference>
<dbReference type="Gene3D" id="2.170.140.10">
    <property type="entry name" value="Chitin binding domain"/>
    <property type="match status" value="1"/>
</dbReference>
<name>A0ABM0JER6_APLCA</name>
<dbReference type="InterPro" id="IPR002557">
    <property type="entry name" value="Chitin-bd_dom"/>
</dbReference>